<reference evidence="2" key="3">
    <citation type="journal article" date="2000" name="Genome Res.">
        <title>RIKEN integrated sequence analysis (RISA) system--384-format sequencing pipeline with 384 multicapillary sequencer.</title>
        <authorList>
            <person name="Shibata K."/>
            <person name="Itoh M."/>
            <person name="Aizawa K."/>
            <person name="Nagaoka S."/>
            <person name="Sasaki N."/>
            <person name="Carninci P."/>
            <person name="Konno H."/>
            <person name="Akiyama J."/>
            <person name="Nishi K."/>
            <person name="Kitsunai T."/>
            <person name="Tashiro H."/>
            <person name="Itoh M."/>
            <person name="Sumi N."/>
            <person name="Ishii Y."/>
            <person name="Nakamura S."/>
            <person name="Hazama M."/>
            <person name="Nishine T."/>
            <person name="Harada A."/>
            <person name="Yamamoto R."/>
            <person name="Matsumoto H."/>
            <person name="Sakaguchi S."/>
            <person name="Ikegami T."/>
            <person name="Kashiwagi K."/>
            <person name="Fujiwake S."/>
            <person name="Inoue K."/>
            <person name="Togawa Y."/>
            <person name="Izawa M."/>
            <person name="Ohara E."/>
            <person name="Watahiki M."/>
            <person name="Yoneda Y."/>
            <person name="Ishikawa T."/>
            <person name="Ozawa K."/>
            <person name="Tanaka T."/>
            <person name="Matsuura S."/>
            <person name="Kawai J."/>
            <person name="Okazaki Y."/>
            <person name="Muramatsu M."/>
            <person name="Inoue Y."/>
            <person name="Kira A."/>
            <person name="Hayashizaki Y."/>
        </authorList>
    </citation>
    <scope>NUCLEOTIDE SEQUENCE</scope>
    <source>
        <strain evidence="2">C57BL/6J</strain>
        <tissue evidence="2">Testis</tissue>
    </source>
</reference>
<evidence type="ECO:0000259" key="1">
    <source>
        <dbReference type="Pfam" id="PF22286"/>
    </source>
</evidence>
<feature type="domain" description="ARHGAP20 PH" evidence="1">
    <location>
        <begin position="19"/>
        <end position="80"/>
    </location>
</feature>
<reference evidence="2" key="8">
    <citation type="journal article" date="2005" name="Science">
        <title>Antisense Transcription in the Mammalian Transcriptome.</title>
        <authorList>
            <consortium name="RIKEN Genome Exploration Research Group and Genome Science Group (Genome Network Project Core Group) and the FANTOM Consortium"/>
        </authorList>
    </citation>
    <scope>NUCLEOTIDE SEQUENCE</scope>
    <source>
        <strain evidence="2">C57BL/6J</strain>
        <tissue evidence="2">Testis</tissue>
    </source>
</reference>
<dbReference type="PANTHER" id="PTHR23179">
    <property type="entry name" value="T-CELL ACTIVATION RHO GTPASE ACTIVATING PROTEIN-RELATED"/>
    <property type="match status" value="1"/>
</dbReference>
<organism evidence="2">
    <name type="scientific">Mus musculus</name>
    <name type="common">Mouse</name>
    <dbReference type="NCBI Taxonomy" id="10090"/>
    <lineage>
        <taxon>Eukaryota</taxon>
        <taxon>Metazoa</taxon>
        <taxon>Chordata</taxon>
        <taxon>Craniata</taxon>
        <taxon>Vertebrata</taxon>
        <taxon>Euteleostomi</taxon>
        <taxon>Mammalia</taxon>
        <taxon>Eutheria</taxon>
        <taxon>Euarchontoglires</taxon>
        <taxon>Glires</taxon>
        <taxon>Rodentia</taxon>
        <taxon>Myomorpha</taxon>
        <taxon>Muroidea</taxon>
        <taxon>Muridae</taxon>
        <taxon>Murinae</taxon>
        <taxon>Mus</taxon>
        <taxon>Mus</taxon>
    </lineage>
</organism>
<reference evidence="2" key="4">
    <citation type="submission" date="2000-07" db="EMBL/GenBank/DDBJ databases">
        <authorList>
            <person name="Adachi J."/>
            <person name="Aizawa K."/>
            <person name="Akahira S."/>
            <person name="Akimura T."/>
            <person name="Arai A."/>
            <person name="Aono H."/>
            <person name="Arakawa T."/>
            <person name="Bono H."/>
            <person name="Carninci P."/>
            <person name="Fukuda S."/>
            <person name="Fukunishi Y."/>
            <person name="Furuno M."/>
            <person name="Hanagaki T."/>
            <person name="Hara A."/>
            <person name="Hayatsu N."/>
            <person name="Hiramoto K."/>
            <person name="Hiraoka T."/>
            <person name="Hori F."/>
            <person name="Imotani K."/>
            <person name="Ishii Y."/>
            <person name="Itoh M."/>
            <person name="Izawa M."/>
            <person name="Kasukawa T."/>
            <person name="Kato H."/>
            <person name="Kawai J."/>
            <person name="Kojima Y."/>
            <person name="Konno H."/>
            <person name="Kouda M."/>
            <person name="Koya S."/>
            <person name="Kurihara C."/>
            <person name="Matsuyama T."/>
            <person name="Miyazaki A."/>
            <person name="Nishi K."/>
            <person name="Nomura K."/>
            <person name="Numazaki R."/>
            <person name="Ohno M."/>
            <person name="Okazaki Y."/>
            <person name="Okido T."/>
            <person name="Owa C."/>
            <person name="Saito H."/>
            <person name="Saito R."/>
            <person name="Sakai C."/>
            <person name="Sakai K."/>
            <person name="Sano H."/>
            <person name="Sasaki D."/>
            <person name="Shibata K."/>
            <person name="Shibata Y."/>
            <person name="Shinagawa A."/>
            <person name="Shiraki T."/>
            <person name="Sogabe Y."/>
            <person name="Suzuki H."/>
            <person name="Tagami M."/>
            <person name="Tagawa A."/>
            <person name="Takahashi F."/>
            <person name="Tanaka T."/>
            <person name="Tejima Y."/>
            <person name="Toya T."/>
            <person name="Yamamura T."/>
            <person name="Yasunishi A."/>
            <person name="Yoshida K."/>
            <person name="Yoshino M."/>
            <person name="Muramatsu M."/>
            <person name="Hayashizaki Y."/>
        </authorList>
    </citation>
    <scope>NUCLEOTIDE SEQUENCE</scope>
    <source>
        <strain evidence="2">C57BL/6J</strain>
        <tissue evidence="2">Testis</tissue>
    </source>
</reference>
<evidence type="ECO:0000313" key="3">
    <source>
        <dbReference type="MGI" id="MGI:1923637"/>
    </source>
</evidence>
<dbReference type="SUPFAM" id="SSF50729">
    <property type="entry name" value="PH domain-like"/>
    <property type="match status" value="1"/>
</dbReference>
<dbReference type="PhosphoSitePlus" id="Q9D4E1"/>
<dbReference type="PANTHER" id="PTHR23179:SF37">
    <property type="entry name" value="1700006A11RIK PROTEIN"/>
    <property type="match status" value="1"/>
</dbReference>
<dbReference type="OrthoDB" id="9625712at2759"/>
<dbReference type="EMBL" id="AK016589">
    <property type="protein sequence ID" value="BAB30327.1"/>
    <property type="molecule type" value="mRNA"/>
</dbReference>
<dbReference type="iPTMnet" id="Q9D4E1"/>
<accession>Q9D4E1</accession>
<dbReference type="InterPro" id="IPR047887">
    <property type="entry name" value="ARHGAP20_PH"/>
</dbReference>
<reference evidence="2" key="1">
    <citation type="journal article" date="1999" name="Methods Enzymol.">
        <title>High-efficiency full-length cDNA cloning.</title>
        <authorList>
            <person name="Carninci P."/>
            <person name="Hayashizaki Y."/>
        </authorList>
    </citation>
    <scope>NUCLEOTIDE SEQUENCE</scope>
    <source>
        <strain evidence="2">C57BL/6J</strain>
        <tissue evidence="2">Testis</tissue>
    </source>
</reference>
<protein>
    <recommendedName>
        <fullName evidence="1">ARHGAP20 PH domain-containing protein</fullName>
    </recommendedName>
</protein>
<reference evidence="2" key="6">
    <citation type="journal article" date="2002" name="Nature">
        <title>Analysis of the mouse transcriptome based on functional annotation of 60,770 full-length cDNAs.</title>
        <authorList>
            <consortium name="The FANTOM Consortium and the RIKEN Genome Exploration Research Group Phase I and II Team"/>
        </authorList>
    </citation>
    <scope>NUCLEOTIDE SEQUENCE</scope>
    <source>
        <strain evidence="2">C57BL/6J</strain>
        <tissue evidence="2">Testis</tissue>
    </source>
</reference>
<dbReference type="Gene3D" id="2.30.29.30">
    <property type="entry name" value="Pleckstrin-homology domain (PH domain)/Phosphotyrosine-binding domain (PTB)"/>
    <property type="match status" value="1"/>
</dbReference>
<dbReference type="InterPro" id="IPR011993">
    <property type="entry name" value="PH-like_dom_sf"/>
</dbReference>
<dbReference type="AlphaFoldDB" id="Q9D4E1"/>
<evidence type="ECO:0000313" key="2">
    <source>
        <dbReference type="EMBL" id="BAB30327.1"/>
    </source>
</evidence>
<dbReference type="AGR" id="MGI:1923637"/>
<name>Q9D4E1_MOUSE</name>
<dbReference type="Pfam" id="PF22286">
    <property type="entry name" value="RHG20_PH"/>
    <property type="match status" value="1"/>
</dbReference>
<sequence>METLGEKETLLDDKPRNMLFQGSVALRRGWRRKKYHFSLFTDVLVVSKNVHTKKFKIKDIIPLRYLWISDSADLLGGRQQNGLQIHHSFLAHGKIGGHILYQGREKMVVFFPPKELSSGTFGLRGILWTHLLLCTKTQQYLKYSSHEECIPCILRSVLLHSFVCPIFRSHHGVPSANTNVSAFCNLTKCCLCC</sequence>
<reference evidence="2" key="2">
    <citation type="journal article" date="2000" name="Genome Res.">
        <title>Normalization and subtraction of cap-trapper-selected cDNAs to prepare full-length cDNA libraries for rapid discovery of new genes.</title>
        <authorList>
            <person name="Carninci P."/>
            <person name="Shibata Y."/>
            <person name="Hayatsu N."/>
            <person name="Sugahara Y."/>
            <person name="Shibata K."/>
            <person name="Itoh M."/>
            <person name="Konno H."/>
            <person name="Okazaki Y."/>
            <person name="Muramatsu M."/>
            <person name="Hayashizaki Y."/>
        </authorList>
    </citation>
    <scope>NUCLEOTIDE SEQUENCE</scope>
    <source>
        <strain evidence="2">C57BL/6J</strain>
        <tissue evidence="2">Testis</tissue>
    </source>
</reference>
<dbReference type="FunFam" id="2.30.29.30:FF:000689">
    <property type="entry name" value="RIKEN cDNA 1700003H04 gene"/>
    <property type="match status" value="1"/>
</dbReference>
<proteinExistence type="evidence at transcript level"/>
<reference evidence="2" key="7">
    <citation type="journal article" date="2005" name="Science">
        <title>The Transcriptional Landscape of the Mammalian Genome.</title>
        <authorList>
            <consortium name="The FANTOM Consortium"/>
            <consortium name="Riken Genome Exploration Research Group and Genome Science Group (Genome Network Project Core Group)"/>
        </authorList>
    </citation>
    <scope>NUCLEOTIDE SEQUENCE</scope>
    <source>
        <strain evidence="2">C57BL/6J</strain>
        <tissue evidence="2">Testis</tissue>
    </source>
</reference>
<dbReference type="MGI" id="MGI:1923637">
    <property type="gene designation" value="1700003H04Rik"/>
</dbReference>
<reference evidence="2" key="5">
    <citation type="journal article" date="2001" name="Nature">
        <title>Functional annotation of a full-length mouse cDNA collection.</title>
        <authorList>
            <consortium name="The RIKEN Genome Exploration Research Group Phase II Team and the FANTOM Consortium"/>
        </authorList>
    </citation>
    <scope>NUCLEOTIDE SEQUENCE</scope>
    <source>
        <strain evidence="2">C57BL/6J</strain>
        <tissue evidence="2">Testis</tissue>
    </source>
</reference>
<gene>
    <name evidence="3" type="primary">1700003H04Rik</name>
</gene>